<name>A0A9Q5GUE3_9BACT</name>
<dbReference type="Proteomes" id="UP000281028">
    <property type="component" value="Unassembled WGS sequence"/>
</dbReference>
<comment type="caution">
    <text evidence="1">The sequence shown here is derived from an EMBL/GenBank/DDBJ whole genome shotgun (WGS) entry which is preliminary data.</text>
</comment>
<dbReference type="OrthoDB" id="676109at2"/>
<keyword evidence="2" id="KW-1185">Reference proteome</keyword>
<dbReference type="EMBL" id="RIAR02000001">
    <property type="protein sequence ID" value="NSL89449.1"/>
    <property type="molecule type" value="Genomic_DNA"/>
</dbReference>
<dbReference type="AlphaFoldDB" id="A0A9Q5GUE3"/>
<organism evidence="1 2">
    <name type="scientific">Chitinophaga solisilvae</name>
    <dbReference type="NCBI Taxonomy" id="1233460"/>
    <lineage>
        <taxon>Bacteria</taxon>
        <taxon>Pseudomonadati</taxon>
        <taxon>Bacteroidota</taxon>
        <taxon>Chitinophagia</taxon>
        <taxon>Chitinophagales</taxon>
        <taxon>Chitinophagaceae</taxon>
        <taxon>Chitinophaga</taxon>
    </lineage>
</organism>
<gene>
    <name evidence="1" type="ORF">ECE50_021590</name>
</gene>
<sequence>MRTTLCEIQAIEQYLDNTLPVAEHLLFQARTLAAPELAEKVNAQEKVLQLVRWFSRKKKKEKLDQLFNQLMQEESFHHSINTIFT</sequence>
<accession>A0A9Q5GUE3</accession>
<reference evidence="1" key="1">
    <citation type="submission" date="2020-05" db="EMBL/GenBank/DDBJ databases">
        <title>Chitinophaga laudate sp. nov., isolated from a tropical peat swamp.</title>
        <authorList>
            <person name="Goh C.B.S."/>
            <person name="Lee M.S."/>
            <person name="Parimannan S."/>
            <person name="Pasbakhsh P."/>
            <person name="Yule C.M."/>
            <person name="Rajandas H."/>
            <person name="Loke S."/>
            <person name="Croft L."/>
            <person name="Tan J.B.L."/>
        </authorList>
    </citation>
    <scope>NUCLEOTIDE SEQUENCE</scope>
    <source>
        <strain evidence="1">Mgbs1</strain>
    </source>
</reference>
<protein>
    <submittedName>
        <fullName evidence="1">Uncharacterized protein</fullName>
    </submittedName>
</protein>
<proteinExistence type="predicted"/>
<evidence type="ECO:0000313" key="1">
    <source>
        <dbReference type="EMBL" id="NSL89449.1"/>
    </source>
</evidence>
<evidence type="ECO:0000313" key="2">
    <source>
        <dbReference type="Proteomes" id="UP000281028"/>
    </source>
</evidence>